<dbReference type="InterPro" id="IPR000477">
    <property type="entry name" value="RT_dom"/>
</dbReference>
<dbReference type="InterPro" id="IPR058912">
    <property type="entry name" value="HTH_animal"/>
</dbReference>
<dbReference type="PROSITE" id="PS50878">
    <property type="entry name" value="RT_POL"/>
    <property type="match status" value="1"/>
</dbReference>
<dbReference type="GeneID" id="129925057"/>
<reference evidence="3" key="1">
    <citation type="submission" date="2025-08" db="UniProtKB">
        <authorList>
            <consortium name="RefSeq"/>
        </authorList>
    </citation>
    <scope>IDENTIFICATION</scope>
</reference>
<sequence length="392" mass="45411">MYTGQPKDSTENDVSSLYTSIPHADGLKAIRYFFDIPENKHKSISTDILVRLTELVLNLNSFEFNGQFFDQISGVAMGTAFGPSYACLFMGFLELNICSSYTGPMPEFYRRYIDDGLGITSLTENDLIKFIEFTNNFNPAIRFTYTISRTRVNFLDIEINVTQNSLFTSCHYKDTDSHNYLLYSSSHPPSCKDSIPYSQLLRIRRLCQDDNDFTEKATEMIEFFLRRGYPQAILDKALSRVENLKREQAFKKKTTSSNDERPKLILTYHPHNVKAKNIFLKNLNILQADEHTRDVFSSPPLVVFRRDQNLQDILVHTKLHNISSEPGTWPCKRRNCQTCKHTLATPTVTCPKMTIKISGKFNCFSVNFKWLNVAYTWLCGMRFKLSSRRFWI</sequence>
<dbReference type="RefSeq" id="XP_055879366.1">
    <property type="nucleotide sequence ID" value="XM_056023391.1"/>
</dbReference>
<protein>
    <submittedName>
        <fullName evidence="3">Uncharacterized protein LOC129925057</fullName>
    </submittedName>
</protein>
<dbReference type="PANTHER" id="PTHR21301">
    <property type="entry name" value="REVERSE TRANSCRIPTASE"/>
    <property type="match status" value="1"/>
</dbReference>
<dbReference type="PANTHER" id="PTHR21301:SF10">
    <property type="entry name" value="REVERSE TRANSCRIPTASE DOMAIN-CONTAINING PROTEIN"/>
    <property type="match status" value="1"/>
</dbReference>
<feature type="domain" description="Reverse transcriptase" evidence="1">
    <location>
        <begin position="1"/>
        <end position="185"/>
    </location>
</feature>
<dbReference type="AlphaFoldDB" id="A0A9W2ZWF0"/>
<evidence type="ECO:0000313" key="3">
    <source>
        <dbReference type="RefSeq" id="XP_055879366.1"/>
    </source>
</evidence>
<dbReference type="Proteomes" id="UP001165740">
    <property type="component" value="Chromosome 3"/>
</dbReference>
<gene>
    <name evidence="3" type="primary">LOC129925057</name>
</gene>
<organism evidence="2 3">
    <name type="scientific">Biomphalaria glabrata</name>
    <name type="common">Bloodfluke planorb</name>
    <name type="synonym">Freshwater snail</name>
    <dbReference type="NCBI Taxonomy" id="6526"/>
    <lineage>
        <taxon>Eukaryota</taxon>
        <taxon>Metazoa</taxon>
        <taxon>Spiralia</taxon>
        <taxon>Lophotrochozoa</taxon>
        <taxon>Mollusca</taxon>
        <taxon>Gastropoda</taxon>
        <taxon>Heterobranchia</taxon>
        <taxon>Euthyneura</taxon>
        <taxon>Panpulmonata</taxon>
        <taxon>Hygrophila</taxon>
        <taxon>Lymnaeoidea</taxon>
        <taxon>Planorbidae</taxon>
        <taxon>Biomphalaria</taxon>
    </lineage>
</organism>
<evidence type="ECO:0000313" key="2">
    <source>
        <dbReference type="Proteomes" id="UP001165740"/>
    </source>
</evidence>
<name>A0A9W2ZWF0_BIOGL</name>
<keyword evidence="2" id="KW-1185">Reference proteome</keyword>
<dbReference type="OMA" id="LRIRHIC"/>
<accession>A0A9W2ZWF0</accession>
<dbReference type="Pfam" id="PF26215">
    <property type="entry name" value="HTH_animal"/>
    <property type="match status" value="1"/>
</dbReference>
<proteinExistence type="predicted"/>
<dbReference type="OrthoDB" id="6131042at2759"/>
<evidence type="ECO:0000259" key="1">
    <source>
        <dbReference type="PROSITE" id="PS50878"/>
    </source>
</evidence>